<dbReference type="EMBL" id="CAMAPF010000101">
    <property type="protein sequence ID" value="CAH9098858.1"/>
    <property type="molecule type" value="Genomic_DNA"/>
</dbReference>
<evidence type="ECO:0008006" key="3">
    <source>
        <dbReference type="Google" id="ProtNLM"/>
    </source>
</evidence>
<proteinExistence type="predicted"/>
<evidence type="ECO:0000313" key="2">
    <source>
        <dbReference type="Proteomes" id="UP001152523"/>
    </source>
</evidence>
<accession>A0AAV0DH71</accession>
<sequence length="77" mass="8997">MLGMLSILSKTAIVSTIPVKQEFSEIDNILTDYRTWLSAQSLETLIFFHDWLKAHHHRTEEVNIALDHHFMKETTTD</sequence>
<comment type="caution">
    <text evidence="1">The sequence shown here is derived from an EMBL/GenBank/DDBJ whole genome shotgun (WGS) entry which is preliminary data.</text>
</comment>
<keyword evidence="2" id="KW-1185">Reference proteome</keyword>
<dbReference type="Proteomes" id="UP001152523">
    <property type="component" value="Unassembled WGS sequence"/>
</dbReference>
<name>A0AAV0DH71_9ASTE</name>
<feature type="non-terminal residue" evidence="1">
    <location>
        <position position="77"/>
    </location>
</feature>
<dbReference type="AlphaFoldDB" id="A0AAV0DH71"/>
<gene>
    <name evidence="1" type="ORF">CEPIT_LOCUS14581</name>
</gene>
<protein>
    <recommendedName>
        <fullName evidence="3">HAT C-terminal dimerisation domain-containing protein</fullName>
    </recommendedName>
</protein>
<organism evidence="1 2">
    <name type="scientific">Cuscuta epithymum</name>
    <dbReference type="NCBI Taxonomy" id="186058"/>
    <lineage>
        <taxon>Eukaryota</taxon>
        <taxon>Viridiplantae</taxon>
        <taxon>Streptophyta</taxon>
        <taxon>Embryophyta</taxon>
        <taxon>Tracheophyta</taxon>
        <taxon>Spermatophyta</taxon>
        <taxon>Magnoliopsida</taxon>
        <taxon>eudicotyledons</taxon>
        <taxon>Gunneridae</taxon>
        <taxon>Pentapetalae</taxon>
        <taxon>asterids</taxon>
        <taxon>lamiids</taxon>
        <taxon>Solanales</taxon>
        <taxon>Convolvulaceae</taxon>
        <taxon>Cuscuteae</taxon>
        <taxon>Cuscuta</taxon>
        <taxon>Cuscuta subgen. Cuscuta</taxon>
    </lineage>
</organism>
<evidence type="ECO:0000313" key="1">
    <source>
        <dbReference type="EMBL" id="CAH9098858.1"/>
    </source>
</evidence>
<reference evidence="1" key="1">
    <citation type="submission" date="2022-07" db="EMBL/GenBank/DDBJ databases">
        <authorList>
            <person name="Macas J."/>
            <person name="Novak P."/>
            <person name="Neumann P."/>
        </authorList>
    </citation>
    <scope>NUCLEOTIDE SEQUENCE</scope>
</reference>